<feature type="compositionally biased region" description="Low complexity" evidence="1">
    <location>
        <begin position="285"/>
        <end position="306"/>
    </location>
</feature>
<feature type="compositionally biased region" description="Low complexity" evidence="1">
    <location>
        <begin position="490"/>
        <end position="507"/>
    </location>
</feature>
<dbReference type="OrthoDB" id="10602675at2759"/>
<feature type="compositionally biased region" description="Acidic residues" evidence="1">
    <location>
        <begin position="167"/>
        <end position="185"/>
    </location>
</feature>
<evidence type="ECO:0000256" key="2">
    <source>
        <dbReference type="SAM" id="Phobius"/>
    </source>
</evidence>
<accession>A0A9W7CAH3</accession>
<feature type="region of interest" description="Disordered" evidence="1">
    <location>
        <begin position="281"/>
        <end position="306"/>
    </location>
</feature>
<feature type="compositionally biased region" description="Polar residues" evidence="1">
    <location>
        <begin position="470"/>
        <end position="489"/>
    </location>
</feature>
<evidence type="ECO:0000256" key="3">
    <source>
        <dbReference type="SAM" id="SignalP"/>
    </source>
</evidence>
<comment type="caution">
    <text evidence="4">The sequence shown here is derived from an EMBL/GenBank/DDBJ whole genome shotgun (WGS) entry which is preliminary data.</text>
</comment>
<keyword evidence="2" id="KW-1133">Transmembrane helix</keyword>
<feature type="region of interest" description="Disordered" evidence="1">
    <location>
        <begin position="576"/>
        <end position="595"/>
    </location>
</feature>
<keyword evidence="3" id="KW-0732">Signal</keyword>
<name>A0A9W7CAH3_9STRA</name>
<dbReference type="Proteomes" id="UP001165122">
    <property type="component" value="Unassembled WGS sequence"/>
</dbReference>
<reference evidence="5" key="1">
    <citation type="journal article" date="2023" name="Commun. Biol.">
        <title>Genome analysis of Parmales, the sister group of diatoms, reveals the evolutionary specialization of diatoms from phago-mixotrophs to photoautotrophs.</title>
        <authorList>
            <person name="Ban H."/>
            <person name="Sato S."/>
            <person name="Yoshikawa S."/>
            <person name="Yamada K."/>
            <person name="Nakamura Y."/>
            <person name="Ichinomiya M."/>
            <person name="Sato N."/>
            <person name="Blanc-Mathieu R."/>
            <person name="Endo H."/>
            <person name="Kuwata A."/>
            <person name="Ogata H."/>
        </authorList>
    </citation>
    <scope>NUCLEOTIDE SEQUENCE [LARGE SCALE GENOMIC DNA]</scope>
    <source>
        <strain evidence="5">NIES 3700</strain>
    </source>
</reference>
<keyword evidence="2" id="KW-0472">Membrane</keyword>
<keyword evidence="2" id="KW-0812">Transmembrane</keyword>
<evidence type="ECO:0000256" key="1">
    <source>
        <dbReference type="SAM" id="MobiDB-lite"/>
    </source>
</evidence>
<proteinExistence type="predicted"/>
<gene>
    <name evidence="4" type="ORF">TrLO_g6043</name>
</gene>
<feature type="region of interest" description="Disordered" evidence="1">
    <location>
        <begin position="136"/>
        <end position="228"/>
    </location>
</feature>
<dbReference type="EMBL" id="BRXW01000041">
    <property type="protein sequence ID" value="GMI02203.1"/>
    <property type="molecule type" value="Genomic_DNA"/>
</dbReference>
<evidence type="ECO:0000313" key="5">
    <source>
        <dbReference type="Proteomes" id="UP001165122"/>
    </source>
</evidence>
<keyword evidence="5" id="KW-1185">Reference proteome</keyword>
<evidence type="ECO:0000313" key="4">
    <source>
        <dbReference type="EMBL" id="GMI02203.1"/>
    </source>
</evidence>
<sequence>MARHGISIVYALIFLCFTCSWGGDFEGERNVGAKKIENKERHLQQVRAGSCQLCVKTCRTNATLFQDDNGLVGDDDGVCVSGNDNCYADGEAEECCESNPGPVLNCYQKTDTVGYCRPECPDNVTWLCYNDGSGDDDGGGEELTESPTVAPTMEPTLAPTLESTEAPTEEGDEDDVGDGDGDVEGNIDGGNDNDGSDNDATYPPTFAPTMVPESESDGDDDCVDDPNSELSDFGYTCAELANPNCEDDSEAVAEDLWEEGWYLTTCPVTCGTCNSGGGGDDDNADGTTSSPTTSPTTSPTSPTSSYSYSYSYSYSSSVTVSIAIPVTLELLGTTEASASSPTWISNFKSSIASTLDGVDPANITDIEVTNVYDSDRRSLLARILQTVIGVSVSFTVNKATEVSDSSGAASASAVLFNSVKASLSESVSSGGLTSAMSSNGITVTIESYSEPTGFYLDVDGEDSGEILTLSPTSSPTIASTGYPTSAPTNTPTISPTKSPGSSKTTSGHTQAPTAAVTKKSLFKSLGGFSDLEVAIIFSFIIAFGCCCNICKAARKSRRKGEDWKLNDLKKRAKVKMKGAVGKQGNAPKGAKVYVE</sequence>
<protein>
    <submittedName>
        <fullName evidence="4">Uncharacterized protein</fullName>
    </submittedName>
</protein>
<organism evidence="4 5">
    <name type="scientific">Triparma laevis f. longispina</name>
    <dbReference type="NCBI Taxonomy" id="1714387"/>
    <lineage>
        <taxon>Eukaryota</taxon>
        <taxon>Sar</taxon>
        <taxon>Stramenopiles</taxon>
        <taxon>Ochrophyta</taxon>
        <taxon>Bolidophyceae</taxon>
        <taxon>Parmales</taxon>
        <taxon>Triparmaceae</taxon>
        <taxon>Triparma</taxon>
    </lineage>
</organism>
<dbReference type="AlphaFoldDB" id="A0A9W7CAH3"/>
<feature type="compositionally biased region" description="Acidic residues" evidence="1">
    <location>
        <begin position="214"/>
        <end position="227"/>
    </location>
</feature>
<feature type="signal peptide" evidence="3">
    <location>
        <begin position="1"/>
        <end position="22"/>
    </location>
</feature>
<feature type="transmembrane region" description="Helical" evidence="2">
    <location>
        <begin position="531"/>
        <end position="550"/>
    </location>
</feature>
<feature type="region of interest" description="Disordered" evidence="1">
    <location>
        <begin position="470"/>
        <end position="511"/>
    </location>
</feature>
<feature type="chain" id="PRO_5040890532" evidence="3">
    <location>
        <begin position="23"/>
        <end position="595"/>
    </location>
</feature>